<dbReference type="AlphaFoldDB" id="A0A840TMY9"/>
<sequence length="122" mass="13463">MRSTFFLLSLVLGYIGCQDEPSTKLEQTVIEADAQVVNTLAADGCSWHFELKQADSTLFYAATASSAAKIKAAVPAYGTDDAYSFTPVRLKYRTTANKQQVVCGWGNKAEFTEIEILEIQRK</sequence>
<dbReference type="RefSeq" id="WP_184176003.1">
    <property type="nucleotide sequence ID" value="NZ_JACHGF010000006.1"/>
</dbReference>
<keyword evidence="2" id="KW-1185">Reference proteome</keyword>
<dbReference type="Proteomes" id="UP000557307">
    <property type="component" value="Unassembled WGS sequence"/>
</dbReference>
<accession>A0A840TMY9</accession>
<comment type="caution">
    <text evidence="1">The sequence shown here is derived from an EMBL/GenBank/DDBJ whole genome shotgun (WGS) entry which is preliminary data.</text>
</comment>
<evidence type="ECO:0000313" key="2">
    <source>
        <dbReference type="Proteomes" id="UP000557307"/>
    </source>
</evidence>
<proteinExistence type="predicted"/>
<reference evidence="1 2" key="1">
    <citation type="submission" date="2020-08" db="EMBL/GenBank/DDBJ databases">
        <title>Genomic Encyclopedia of Type Strains, Phase IV (KMG-IV): sequencing the most valuable type-strain genomes for metagenomic binning, comparative biology and taxonomic classification.</title>
        <authorList>
            <person name="Goeker M."/>
        </authorList>
    </citation>
    <scope>NUCLEOTIDE SEQUENCE [LARGE SCALE GENOMIC DNA]</scope>
    <source>
        <strain evidence="1 2">DSM 105074</strain>
    </source>
</reference>
<organism evidence="1 2">
    <name type="scientific">Rhabdobacter roseus</name>
    <dbReference type="NCBI Taxonomy" id="1655419"/>
    <lineage>
        <taxon>Bacteria</taxon>
        <taxon>Pseudomonadati</taxon>
        <taxon>Bacteroidota</taxon>
        <taxon>Cytophagia</taxon>
        <taxon>Cytophagales</taxon>
        <taxon>Cytophagaceae</taxon>
        <taxon>Rhabdobacter</taxon>
    </lineage>
</organism>
<dbReference type="EMBL" id="JACHGF010000006">
    <property type="protein sequence ID" value="MBB5285636.1"/>
    <property type="molecule type" value="Genomic_DNA"/>
</dbReference>
<protein>
    <submittedName>
        <fullName evidence="1">Uncharacterized protein</fullName>
    </submittedName>
</protein>
<name>A0A840TMY9_9BACT</name>
<evidence type="ECO:0000313" key="1">
    <source>
        <dbReference type="EMBL" id="MBB5285636.1"/>
    </source>
</evidence>
<gene>
    <name evidence="1" type="ORF">HNQ92_003796</name>
</gene>